<dbReference type="EMBL" id="JAYGGQ010000009">
    <property type="protein sequence ID" value="MEA5455626.1"/>
    <property type="molecule type" value="Genomic_DNA"/>
</dbReference>
<dbReference type="Pfam" id="PF00480">
    <property type="entry name" value="ROK"/>
    <property type="match status" value="1"/>
</dbReference>
<gene>
    <name evidence="2" type="ORF">SPF06_12910</name>
</gene>
<organism evidence="2 3">
    <name type="scientific">Sinomonas terricola</name>
    <dbReference type="NCBI Taxonomy" id="3110330"/>
    <lineage>
        <taxon>Bacteria</taxon>
        <taxon>Bacillati</taxon>
        <taxon>Actinomycetota</taxon>
        <taxon>Actinomycetes</taxon>
        <taxon>Micrococcales</taxon>
        <taxon>Micrococcaceae</taxon>
        <taxon>Sinomonas</taxon>
    </lineage>
</organism>
<dbReference type="Pfam" id="PF13412">
    <property type="entry name" value="HTH_24"/>
    <property type="match status" value="1"/>
</dbReference>
<name>A0ABU5T7E7_9MICC</name>
<dbReference type="Gene3D" id="3.30.420.40">
    <property type="match status" value="2"/>
</dbReference>
<dbReference type="PANTHER" id="PTHR18964:SF149">
    <property type="entry name" value="BIFUNCTIONAL UDP-N-ACETYLGLUCOSAMINE 2-EPIMERASE_N-ACETYLMANNOSAMINE KINASE"/>
    <property type="match status" value="1"/>
</dbReference>
<accession>A0ABU5T7E7</accession>
<dbReference type="InterPro" id="IPR043129">
    <property type="entry name" value="ATPase_NBD"/>
</dbReference>
<dbReference type="PANTHER" id="PTHR18964">
    <property type="entry name" value="ROK (REPRESSOR, ORF, KINASE) FAMILY"/>
    <property type="match status" value="1"/>
</dbReference>
<comment type="caution">
    <text evidence="2">The sequence shown here is derived from an EMBL/GenBank/DDBJ whole genome shotgun (WGS) entry which is preliminary data.</text>
</comment>
<evidence type="ECO:0000313" key="2">
    <source>
        <dbReference type="EMBL" id="MEA5455626.1"/>
    </source>
</evidence>
<protein>
    <submittedName>
        <fullName evidence="2">ROK family transcriptional regulator</fullName>
    </submittedName>
</protein>
<proteinExistence type="inferred from homology"/>
<dbReference type="Proteomes" id="UP001304769">
    <property type="component" value="Unassembled WGS sequence"/>
</dbReference>
<dbReference type="InterPro" id="IPR036388">
    <property type="entry name" value="WH-like_DNA-bd_sf"/>
</dbReference>
<dbReference type="SUPFAM" id="SSF53067">
    <property type="entry name" value="Actin-like ATPase domain"/>
    <property type="match status" value="1"/>
</dbReference>
<dbReference type="InterPro" id="IPR000600">
    <property type="entry name" value="ROK"/>
</dbReference>
<dbReference type="Gene3D" id="1.10.10.10">
    <property type="entry name" value="Winged helix-like DNA-binding domain superfamily/Winged helix DNA-binding domain"/>
    <property type="match status" value="1"/>
</dbReference>
<evidence type="ECO:0000313" key="3">
    <source>
        <dbReference type="Proteomes" id="UP001304769"/>
    </source>
</evidence>
<keyword evidence="3" id="KW-1185">Reference proteome</keyword>
<comment type="similarity">
    <text evidence="1">Belongs to the ROK (NagC/XylR) family.</text>
</comment>
<dbReference type="SUPFAM" id="SSF46785">
    <property type="entry name" value="Winged helix' DNA-binding domain"/>
    <property type="match status" value="1"/>
</dbReference>
<sequence>MTVTAQNQNPRRFRSGRFVVEPPLEGRYDGLILSLLRRRGRMSRSAISSVTGLSATTVTKTVTPLLDRGFVEEVGTDAAARIGRPAIDLRLVPDARLVCGVQIGVGFARAGLVDAIGRSSGSVEFAFDPGQDAQSVLDEIADRVENEVLEASPAPLMAVGIAAPGAVEADHRTNSLSINLGWHDVPMAEIFERRTGLPTAVDHNVRAMALAENRFGAGAANLAFVYVGTGVGLGLVLHDTPFRGGSHGVSELGHIHVLESGERCSCGSTGCLETIVSEPALLRQLRALGVEPADGEHPLPLIERLAIEREDVQEIRRRALAGLGTALASTVNLFSPDLVVVGGALSEASEAFLSDLRSETREQVFPLLREALQIEPSSFGAEAGVVGAASVALEEFYYGVGAPATA</sequence>
<reference evidence="2 3" key="1">
    <citation type="submission" date="2023-12" db="EMBL/GenBank/DDBJ databases">
        <title>Sinomonas terricola sp. nov, isolated from litchi orchard soil in Guangdong, PR China.</title>
        <authorList>
            <person name="Jiaxin W."/>
            <person name="Yang Z."/>
            <person name="Honghui Z."/>
        </authorList>
    </citation>
    <scope>NUCLEOTIDE SEQUENCE [LARGE SCALE GENOMIC DNA]</scope>
    <source>
        <strain evidence="2 3">JGH33</strain>
    </source>
</reference>
<dbReference type="InterPro" id="IPR036390">
    <property type="entry name" value="WH_DNA-bd_sf"/>
</dbReference>
<dbReference type="RefSeq" id="WP_323279487.1">
    <property type="nucleotide sequence ID" value="NZ_JAYGGQ010000009.1"/>
</dbReference>
<evidence type="ECO:0000256" key="1">
    <source>
        <dbReference type="ARBA" id="ARBA00006479"/>
    </source>
</evidence>